<keyword evidence="1" id="KW-1133">Transmembrane helix</keyword>
<reference evidence="3" key="1">
    <citation type="submission" date="2016-06" db="EMBL/GenBank/DDBJ databases">
        <title>Parallel loss of symbiosis genes in relatives of nitrogen-fixing non-legume Parasponia.</title>
        <authorList>
            <person name="Van Velzen R."/>
            <person name="Holmer R."/>
            <person name="Bu F."/>
            <person name="Rutten L."/>
            <person name="Van Zeijl A."/>
            <person name="Liu W."/>
            <person name="Santuari L."/>
            <person name="Cao Q."/>
            <person name="Sharma T."/>
            <person name="Shen D."/>
            <person name="Roswanjaya Y."/>
            <person name="Wardhani T."/>
            <person name="Kalhor M.S."/>
            <person name="Jansen J."/>
            <person name="Van den Hoogen J."/>
            <person name="Gungor B."/>
            <person name="Hartog M."/>
            <person name="Hontelez J."/>
            <person name="Verver J."/>
            <person name="Yang W.-C."/>
            <person name="Schijlen E."/>
            <person name="Repin R."/>
            <person name="Schilthuizen M."/>
            <person name="Schranz E."/>
            <person name="Heidstra R."/>
            <person name="Miyata K."/>
            <person name="Fedorova E."/>
            <person name="Kohlen W."/>
            <person name="Bisseling T."/>
            <person name="Smit S."/>
            <person name="Geurts R."/>
        </authorList>
    </citation>
    <scope>NUCLEOTIDE SEQUENCE [LARGE SCALE GENOMIC DNA]</scope>
    <source>
        <strain evidence="3">cv. WU1-14</strain>
    </source>
</reference>
<evidence type="ECO:0000313" key="3">
    <source>
        <dbReference type="Proteomes" id="UP000237105"/>
    </source>
</evidence>
<sequence>MGPVVHVDGLYWLESCLWAYRGEEGGGGFSDIFHSCAWIRGVEKLNGLEGIIGMWIFWLLCGELIIFIEIIRTKKISHILSGPRQLHLLKMAH</sequence>
<organism evidence="2 3">
    <name type="scientific">Parasponia andersonii</name>
    <name type="common">Sponia andersonii</name>
    <dbReference type="NCBI Taxonomy" id="3476"/>
    <lineage>
        <taxon>Eukaryota</taxon>
        <taxon>Viridiplantae</taxon>
        <taxon>Streptophyta</taxon>
        <taxon>Embryophyta</taxon>
        <taxon>Tracheophyta</taxon>
        <taxon>Spermatophyta</taxon>
        <taxon>Magnoliopsida</taxon>
        <taxon>eudicotyledons</taxon>
        <taxon>Gunneridae</taxon>
        <taxon>Pentapetalae</taxon>
        <taxon>rosids</taxon>
        <taxon>fabids</taxon>
        <taxon>Rosales</taxon>
        <taxon>Cannabaceae</taxon>
        <taxon>Parasponia</taxon>
    </lineage>
</organism>
<protein>
    <submittedName>
        <fullName evidence="2">Uncharacterized protein</fullName>
    </submittedName>
</protein>
<dbReference type="OrthoDB" id="10557179at2759"/>
<dbReference type="AlphaFoldDB" id="A0A2P5DYQ2"/>
<keyword evidence="1" id="KW-0472">Membrane</keyword>
<gene>
    <name evidence="2" type="ORF">PanWU01x14_020350</name>
</gene>
<evidence type="ECO:0000313" key="2">
    <source>
        <dbReference type="EMBL" id="PON78397.1"/>
    </source>
</evidence>
<feature type="transmembrane region" description="Helical" evidence="1">
    <location>
        <begin position="52"/>
        <end position="71"/>
    </location>
</feature>
<accession>A0A2P5DYQ2</accession>
<comment type="caution">
    <text evidence="2">The sequence shown here is derived from an EMBL/GenBank/DDBJ whole genome shotgun (WGS) entry which is preliminary data.</text>
</comment>
<keyword evidence="1" id="KW-0812">Transmembrane</keyword>
<evidence type="ECO:0000256" key="1">
    <source>
        <dbReference type="SAM" id="Phobius"/>
    </source>
</evidence>
<name>A0A2P5DYQ2_PARAD</name>
<dbReference type="EMBL" id="JXTB01000009">
    <property type="protein sequence ID" value="PON78397.1"/>
    <property type="molecule type" value="Genomic_DNA"/>
</dbReference>
<proteinExistence type="predicted"/>
<keyword evidence="3" id="KW-1185">Reference proteome</keyword>
<dbReference type="Proteomes" id="UP000237105">
    <property type="component" value="Unassembled WGS sequence"/>
</dbReference>